<keyword evidence="1" id="KW-0472">Membrane</keyword>
<sequence length="76" mass="8825">MTKWQKNAAYALALYALSVVVLRYSSGGQGWGTALLLALVPPPLALWMGWLRSRLNEQAAEWGRRRFRPWPEERRR</sequence>
<accession>A0A0K8PVW5</accession>
<dbReference type="AlphaFoldDB" id="A0A0K8PVW5"/>
<dbReference type="EMBL" id="DF968401">
    <property type="protein sequence ID" value="GAP52022.1"/>
    <property type="molecule type" value="Genomic_DNA"/>
</dbReference>
<feature type="transmembrane region" description="Helical" evidence="1">
    <location>
        <begin position="7"/>
        <end position="25"/>
    </location>
</feature>
<organism evidence="2 3">
    <name type="scientific">Streptomyces azureus</name>
    <dbReference type="NCBI Taxonomy" id="146537"/>
    <lineage>
        <taxon>Bacteria</taxon>
        <taxon>Bacillati</taxon>
        <taxon>Actinomycetota</taxon>
        <taxon>Actinomycetes</taxon>
        <taxon>Kitasatosporales</taxon>
        <taxon>Streptomycetaceae</taxon>
        <taxon>Streptomyces</taxon>
    </lineage>
</organism>
<dbReference type="Proteomes" id="UP000053859">
    <property type="component" value="Unassembled WGS sequence"/>
</dbReference>
<evidence type="ECO:0000313" key="2">
    <source>
        <dbReference type="EMBL" id="GAP52022.1"/>
    </source>
</evidence>
<keyword evidence="1" id="KW-1133">Transmembrane helix</keyword>
<evidence type="ECO:0000256" key="1">
    <source>
        <dbReference type="SAM" id="Phobius"/>
    </source>
</evidence>
<gene>
    <name evidence="2" type="ORF">SAZU_6895</name>
</gene>
<name>A0A0K8PVW5_STRAJ</name>
<evidence type="ECO:0000313" key="3">
    <source>
        <dbReference type="Proteomes" id="UP000053859"/>
    </source>
</evidence>
<reference evidence="2" key="1">
    <citation type="journal article" date="2015" name="Genome Announc.">
        <title>Draft Genome Sequence of Thiostrepton-Producing Streptomyces azureus ATCC 14921.</title>
        <authorList>
            <person name="Sakihara K."/>
            <person name="Maeda J."/>
            <person name="Tashiro K."/>
            <person name="Fujino Y."/>
            <person name="Kuhara S."/>
            <person name="Ohshima T."/>
            <person name="Ogata S."/>
            <person name="Doi K."/>
        </authorList>
    </citation>
    <scope>NUCLEOTIDE SEQUENCE [LARGE SCALE GENOMIC DNA]</scope>
    <source>
        <strain evidence="2">ATCC14921</strain>
    </source>
</reference>
<proteinExistence type="predicted"/>
<feature type="transmembrane region" description="Helical" evidence="1">
    <location>
        <begin position="31"/>
        <end position="51"/>
    </location>
</feature>
<keyword evidence="1" id="KW-0812">Transmembrane</keyword>
<dbReference type="PATRIC" id="fig|146537.3.peg.7250"/>
<protein>
    <submittedName>
        <fullName evidence="2">Uncharacterized protein</fullName>
    </submittedName>
</protein>
<keyword evidence="3" id="KW-1185">Reference proteome</keyword>
<dbReference type="RefSeq" id="WP_059422901.1">
    <property type="nucleotide sequence ID" value="NZ_DF968401.1"/>
</dbReference>